<comment type="caution">
    <text evidence="1">The sequence shown here is derived from an EMBL/GenBank/DDBJ whole genome shotgun (WGS) entry which is preliminary data.</text>
</comment>
<dbReference type="NCBIfam" id="TIGR01662">
    <property type="entry name" value="HAD-SF-IIIA"/>
    <property type="match status" value="1"/>
</dbReference>
<name>A0A9X1Z613_9GAMM</name>
<dbReference type="GO" id="GO:0008967">
    <property type="term" value="F:phosphoglycolate phosphatase activity"/>
    <property type="evidence" value="ECO:0007669"/>
    <property type="project" value="TreeGrafter"/>
</dbReference>
<dbReference type="AlphaFoldDB" id="A0A9X1Z613"/>
<dbReference type="PANTHER" id="PTHR43434:SF24">
    <property type="entry name" value="HYDROLASE-RELATED"/>
    <property type="match status" value="1"/>
</dbReference>
<dbReference type="FunFam" id="3.40.50.1000:FF:000022">
    <property type="entry name" value="Phosphoglycolate phosphatase"/>
    <property type="match status" value="1"/>
</dbReference>
<evidence type="ECO:0000313" key="1">
    <source>
        <dbReference type="EMBL" id="MCL1105829.1"/>
    </source>
</evidence>
<organism evidence="1 2">
    <name type="scientific">Shewanella algicola</name>
    <dbReference type="NCBI Taxonomy" id="640633"/>
    <lineage>
        <taxon>Bacteria</taxon>
        <taxon>Pseudomonadati</taxon>
        <taxon>Pseudomonadota</taxon>
        <taxon>Gammaproteobacteria</taxon>
        <taxon>Alteromonadales</taxon>
        <taxon>Shewanellaceae</taxon>
        <taxon>Shewanella</taxon>
    </lineage>
</organism>
<dbReference type="Proteomes" id="UP001139408">
    <property type="component" value="Unassembled WGS sequence"/>
</dbReference>
<dbReference type="SUPFAM" id="SSF56784">
    <property type="entry name" value="HAD-like"/>
    <property type="match status" value="1"/>
</dbReference>
<sequence>MKKIRHNVKSQDKAFDLVIFDWDGTLMDTVGKIVTCMQSVAQELALTVPTEQQVRDVIGLSLPSIMPILFSEHQNHQQIIDCYRRHHVASDYPTPLFDGVEALIKQLHEAGYQLAIATGKAREGLDKVLELTGLNQYFHASRCASDAQSKPHPEMLHALLSHFDVTADKAIMIGDSIHDLTMANNANMASIGVSYGAHDEARLQRLQPLAIVNSPSAIRDYL</sequence>
<dbReference type="Gene3D" id="3.40.50.1000">
    <property type="entry name" value="HAD superfamily/HAD-like"/>
    <property type="match status" value="1"/>
</dbReference>
<dbReference type="SFLD" id="SFLDS00003">
    <property type="entry name" value="Haloacid_Dehalogenase"/>
    <property type="match status" value="1"/>
</dbReference>
<dbReference type="GO" id="GO:0005829">
    <property type="term" value="C:cytosol"/>
    <property type="evidence" value="ECO:0007669"/>
    <property type="project" value="TreeGrafter"/>
</dbReference>
<dbReference type="SFLD" id="SFLDG01135">
    <property type="entry name" value="C1.5.6:_HAD__Beta-PGM__Phospha"/>
    <property type="match status" value="1"/>
</dbReference>
<keyword evidence="2" id="KW-1185">Reference proteome</keyword>
<keyword evidence="1" id="KW-0378">Hydrolase</keyword>
<dbReference type="NCBIfam" id="TIGR01549">
    <property type="entry name" value="HAD-SF-IA-v1"/>
    <property type="match status" value="1"/>
</dbReference>
<dbReference type="SFLD" id="SFLDG01129">
    <property type="entry name" value="C1.5:_HAD__Beta-PGM__Phosphata"/>
    <property type="match status" value="1"/>
</dbReference>
<dbReference type="InterPro" id="IPR023214">
    <property type="entry name" value="HAD_sf"/>
</dbReference>
<gene>
    <name evidence="1" type="ORF">L2749_11245</name>
</gene>
<dbReference type="Pfam" id="PF13419">
    <property type="entry name" value="HAD_2"/>
    <property type="match status" value="1"/>
</dbReference>
<dbReference type="GO" id="GO:0006281">
    <property type="term" value="P:DNA repair"/>
    <property type="evidence" value="ECO:0007669"/>
    <property type="project" value="TreeGrafter"/>
</dbReference>
<dbReference type="InterPro" id="IPR006549">
    <property type="entry name" value="HAD-SF_hydro_IIIA"/>
</dbReference>
<dbReference type="PANTHER" id="PTHR43434">
    <property type="entry name" value="PHOSPHOGLYCOLATE PHOSPHATASE"/>
    <property type="match status" value="1"/>
</dbReference>
<evidence type="ECO:0000313" key="2">
    <source>
        <dbReference type="Proteomes" id="UP001139408"/>
    </source>
</evidence>
<accession>A0A9X1Z613</accession>
<dbReference type="EMBL" id="JAKILJ010000023">
    <property type="protein sequence ID" value="MCL1105829.1"/>
    <property type="molecule type" value="Genomic_DNA"/>
</dbReference>
<proteinExistence type="predicted"/>
<dbReference type="InterPro" id="IPR050155">
    <property type="entry name" value="HAD-like_hydrolase_sf"/>
</dbReference>
<dbReference type="InterPro" id="IPR023198">
    <property type="entry name" value="PGP-like_dom2"/>
</dbReference>
<dbReference type="NCBIfam" id="TIGR01509">
    <property type="entry name" value="HAD-SF-IA-v3"/>
    <property type="match status" value="1"/>
</dbReference>
<dbReference type="InterPro" id="IPR041492">
    <property type="entry name" value="HAD_2"/>
</dbReference>
<dbReference type="InterPro" id="IPR006439">
    <property type="entry name" value="HAD-SF_hydro_IA"/>
</dbReference>
<dbReference type="Gene3D" id="1.10.150.240">
    <property type="entry name" value="Putative phosphatase, domain 2"/>
    <property type="match status" value="1"/>
</dbReference>
<reference evidence="1" key="1">
    <citation type="submission" date="2022-01" db="EMBL/GenBank/DDBJ databases">
        <title>Whole genome-based taxonomy of the Shewanellaceae.</title>
        <authorList>
            <person name="Martin-Rodriguez A.J."/>
        </authorList>
    </citation>
    <scope>NUCLEOTIDE SEQUENCE</scope>
    <source>
        <strain evidence="1">DSM 23803</strain>
    </source>
</reference>
<dbReference type="InterPro" id="IPR036412">
    <property type="entry name" value="HAD-like_sf"/>
</dbReference>
<protein>
    <submittedName>
        <fullName evidence="1">HAD-IIIA family hydrolase</fullName>
    </submittedName>
</protein>